<dbReference type="GO" id="GO:0005902">
    <property type="term" value="C:microvillus"/>
    <property type="evidence" value="ECO:0007669"/>
    <property type="project" value="TreeGrafter"/>
</dbReference>
<dbReference type="InterPro" id="IPR036961">
    <property type="entry name" value="Kinesin_motor_dom_sf"/>
</dbReference>
<keyword evidence="6 8" id="KW-0505">Motor protein</keyword>
<dbReference type="SMART" id="SM00242">
    <property type="entry name" value="MYSc"/>
    <property type="match status" value="1"/>
</dbReference>
<evidence type="ECO:0000256" key="5">
    <source>
        <dbReference type="ARBA" id="ARBA00023123"/>
    </source>
</evidence>
<keyword evidence="5 8" id="KW-0518">Myosin</keyword>
<dbReference type="SUPFAM" id="SSF52540">
    <property type="entry name" value="P-loop containing nucleoside triphosphate hydrolases"/>
    <property type="match status" value="1"/>
</dbReference>
<dbReference type="GO" id="GO:0051015">
    <property type="term" value="F:actin filament binding"/>
    <property type="evidence" value="ECO:0007669"/>
    <property type="project" value="TreeGrafter"/>
</dbReference>
<proteinExistence type="inferred from homology"/>
<dbReference type="GO" id="GO:0016459">
    <property type="term" value="C:myosin complex"/>
    <property type="evidence" value="ECO:0007669"/>
    <property type="project" value="UniProtKB-KW"/>
</dbReference>
<keyword evidence="7 8" id="KW-0009">Actin-binding</keyword>
<feature type="binding site" evidence="8">
    <location>
        <begin position="105"/>
        <end position="112"/>
    </location>
    <ligand>
        <name>ATP</name>
        <dbReference type="ChEBI" id="CHEBI:30616"/>
    </ligand>
</feature>
<reference evidence="11 12" key="1">
    <citation type="journal article" date="2024" name="BMC Genomics">
        <title>Genome assembly of redclaw crayfish (Cherax quadricarinatus) provides insights into its immune adaptation and hypoxia tolerance.</title>
        <authorList>
            <person name="Liu Z."/>
            <person name="Zheng J."/>
            <person name="Li H."/>
            <person name="Fang K."/>
            <person name="Wang S."/>
            <person name="He J."/>
            <person name="Zhou D."/>
            <person name="Weng S."/>
            <person name="Chi M."/>
            <person name="Gu Z."/>
            <person name="He J."/>
            <person name="Li F."/>
            <person name="Wang M."/>
        </authorList>
    </citation>
    <scope>NUCLEOTIDE SEQUENCE [LARGE SCALE GENOMIC DNA]</scope>
    <source>
        <strain evidence="11">ZL_2023a</strain>
    </source>
</reference>
<comment type="caution">
    <text evidence="11">The sequence shown here is derived from an EMBL/GenBank/DDBJ whole genome shotgun (WGS) entry which is preliminary data.</text>
</comment>
<dbReference type="InterPro" id="IPR027417">
    <property type="entry name" value="P-loop_NTPase"/>
</dbReference>
<dbReference type="InterPro" id="IPR036072">
    <property type="entry name" value="MYSc_Myo1"/>
</dbReference>
<dbReference type="SMART" id="SM00015">
    <property type="entry name" value="IQ"/>
    <property type="match status" value="2"/>
</dbReference>
<comment type="similarity">
    <text evidence="1 8">Belongs to the TRAFAC class myosin-kinesin ATPase superfamily. Myosin family.</text>
</comment>
<dbReference type="Gene3D" id="1.10.10.820">
    <property type="match status" value="1"/>
</dbReference>
<keyword evidence="4" id="KW-0446">Lipid-binding</keyword>
<evidence type="ECO:0000313" key="11">
    <source>
        <dbReference type="EMBL" id="KAK8726216.1"/>
    </source>
</evidence>
<protein>
    <submittedName>
        <fullName evidence="11">Uncharacterized protein</fullName>
    </submittedName>
</protein>
<dbReference type="Gene3D" id="3.40.850.10">
    <property type="entry name" value="Kinesin motor domain"/>
    <property type="match status" value="1"/>
</dbReference>
<sequence>MESVLEDRARIGVPDAILLEDYLNESVFIDNLKKRYQQNIIYTYIGQVVISVNPYTDLGLYTEDCLEKYRNVNFYEVPPHVFAITENAYRSMVAETTDHCILISGESGAGKTEASKQVLRFLAATSLHRREMDRVRDRLLQSNPLLEAFGNAKTNRNDNSSRFGKYMDIEFNFKGDPVGGHILNYLLEKSRVVHQEEGERNFHIFYQLLAGAPDELLEKLHLQRDANNYFYLKQGESCTVDSVNDRADFEAVDHALDILSFTTEEQEAIWDVVGAILHLGNVAFKADDDGLARVKDETPIVNCSKLIGCDKDVLRKALTHRTIEARGDIVTSPLNPEQAVYARDALAKSVYERVFNWLVVRLNHSLESPESGRKTLLGILDIYGFEIFDKNGFEQFCINYCNEKLQQVFIELTLRSEQEEYYREGIEWEKVQYFDNKIICDLVEEKHKGIISLLDEECLRPGDATDLTFLNKMNSHLATHNHYFSYETSDNSKVKKTINKDEFRLRHYAGEVAYRVQGFLDKNNDLLFRDLKEAMTHTSNIIITSVFPKDEFSQKKRPVTAATQFKNSLAGLMTILMSKEPSYIRCIKPNDDKRSYYFDEERVSHQVKYLGLMENLRVRRAGFAYRRAYEIFLGRYKSVCPATWPKYNGPAKDGVMAIVQHLGYHPDDYRMGETKLFIRLPKTLFLTEDAFQKRKQELATMIQAKWKAFVCQRKYKKMKAAATVLAKHWRRVLAQRLRVRRKWAVGVVRAFVKGFITRNDPVNPTNARFQQLVKCEFLLRLAKSLPKSVLDTRWPDSPAPCANASAVLHSMHRTYLARKYVKALQPEKRAMFEEKVLAEQLFKGKKASYPDSLPKWFLTSRLDEAYEALRKTSFEDTIKTAGEKTKYCTPCTKYDRHGYKPRERIMILTSGALYLLEAKENKLKHKHRFSLKEVQGLHVSPNTDNLLLIQIPVENAKRDKSAGACDPNPKGDLIVSLPNVIEAVTKIITVSDSPEVLKVAESESIGHTMKNGKQGTIMLDTGSAVTTINKTKEGKLLVVAGH</sequence>
<dbReference type="Gene3D" id="1.20.5.4820">
    <property type="match status" value="1"/>
</dbReference>
<dbReference type="GO" id="GO:0030048">
    <property type="term" value="P:actin filament-based movement"/>
    <property type="evidence" value="ECO:0007669"/>
    <property type="project" value="TreeGrafter"/>
</dbReference>
<dbReference type="GO" id="GO:0005524">
    <property type="term" value="F:ATP binding"/>
    <property type="evidence" value="ECO:0007669"/>
    <property type="project" value="UniProtKB-UniRule"/>
</dbReference>
<feature type="domain" description="TH1" evidence="10">
    <location>
        <begin position="846"/>
        <end position="1042"/>
    </location>
</feature>
<organism evidence="11 12">
    <name type="scientific">Cherax quadricarinatus</name>
    <name type="common">Australian red claw crayfish</name>
    <dbReference type="NCBI Taxonomy" id="27406"/>
    <lineage>
        <taxon>Eukaryota</taxon>
        <taxon>Metazoa</taxon>
        <taxon>Ecdysozoa</taxon>
        <taxon>Arthropoda</taxon>
        <taxon>Crustacea</taxon>
        <taxon>Multicrustacea</taxon>
        <taxon>Malacostraca</taxon>
        <taxon>Eumalacostraca</taxon>
        <taxon>Eucarida</taxon>
        <taxon>Decapoda</taxon>
        <taxon>Pleocyemata</taxon>
        <taxon>Astacidea</taxon>
        <taxon>Parastacoidea</taxon>
        <taxon>Parastacidae</taxon>
        <taxon>Cherax</taxon>
    </lineage>
</organism>
<dbReference type="PROSITE" id="PS51757">
    <property type="entry name" value="TH1"/>
    <property type="match status" value="1"/>
</dbReference>
<evidence type="ECO:0000259" key="9">
    <source>
        <dbReference type="PROSITE" id="PS51456"/>
    </source>
</evidence>
<evidence type="ECO:0000256" key="3">
    <source>
        <dbReference type="ARBA" id="ARBA00022840"/>
    </source>
</evidence>
<evidence type="ECO:0000256" key="6">
    <source>
        <dbReference type="ARBA" id="ARBA00023175"/>
    </source>
</evidence>
<feature type="region of interest" description="Actin-binding" evidence="8">
    <location>
        <begin position="569"/>
        <end position="591"/>
    </location>
</feature>
<dbReference type="Proteomes" id="UP001445076">
    <property type="component" value="Unassembled WGS sequence"/>
</dbReference>
<name>A0AAW0WGR1_CHEQU</name>
<evidence type="ECO:0000256" key="4">
    <source>
        <dbReference type="ARBA" id="ARBA00023121"/>
    </source>
</evidence>
<evidence type="ECO:0000256" key="1">
    <source>
        <dbReference type="ARBA" id="ARBA00008314"/>
    </source>
</evidence>
<dbReference type="PANTHER" id="PTHR13140:SF679">
    <property type="entry name" value="UNCONVENTIONAL MYOSIN IC"/>
    <property type="match status" value="1"/>
</dbReference>
<dbReference type="EMBL" id="JARKIK010000080">
    <property type="protein sequence ID" value="KAK8726216.1"/>
    <property type="molecule type" value="Genomic_DNA"/>
</dbReference>
<gene>
    <name evidence="11" type="ORF">OTU49_010428</name>
</gene>
<keyword evidence="12" id="KW-1185">Reference proteome</keyword>
<evidence type="ECO:0000313" key="12">
    <source>
        <dbReference type="Proteomes" id="UP001445076"/>
    </source>
</evidence>
<evidence type="ECO:0000256" key="7">
    <source>
        <dbReference type="ARBA" id="ARBA00023203"/>
    </source>
</evidence>
<dbReference type="GO" id="GO:0007368">
    <property type="term" value="P:determination of left/right symmetry"/>
    <property type="evidence" value="ECO:0007669"/>
    <property type="project" value="UniProtKB-ARBA"/>
</dbReference>
<dbReference type="GO" id="GO:0007015">
    <property type="term" value="P:actin filament organization"/>
    <property type="evidence" value="ECO:0007669"/>
    <property type="project" value="TreeGrafter"/>
</dbReference>
<dbReference type="AlphaFoldDB" id="A0AAW0WGR1"/>
<dbReference type="CDD" id="cd01378">
    <property type="entry name" value="MYSc_Myo1"/>
    <property type="match status" value="1"/>
</dbReference>
<dbReference type="PRINTS" id="PR00193">
    <property type="entry name" value="MYOSINHEAVY"/>
</dbReference>
<feature type="domain" description="Myosin motor" evidence="9">
    <location>
        <begin position="12"/>
        <end position="692"/>
    </location>
</feature>
<dbReference type="Gene3D" id="1.20.120.720">
    <property type="entry name" value="Myosin VI head, motor domain, U50 subdomain"/>
    <property type="match status" value="1"/>
</dbReference>
<accession>A0AAW0WGR1</accession>
<dbReference type="GO" id="GO:0005886">
    <property type="term" value="C:plasma membrane"/>
    <property type="evidence" value="ECO:0007669"/>
    <property type="project" value="TreeGrafter"/>
</dbReference>
<dbReference type="Gene3D" id="1.20.58.530">
    <property type="match status" value="1"/>
</dbReference>
<keyword evidence="2 8" id="KW-0547">Nucleotide-binding</keyword>
<dbReference type="FunFam" id="1.10.10.820:FF:000001">
    <property type="entry name" value="Myosin heavy chain"/>
    <property type="match status" value="1"/>
</dbReference>
<dbReference type="InterPro" id="IPR001609">
    <property type="entry name" value="Myosin_head_motor_dom-like"/>
</dbReference>
<dbReference type="GO" id="GO:0009888">
    <property type="term" value="P:tissue development"/>
    <property type="evidence" value="ECO:0007669"/>
    <property type="project" value="UniProtKB-ARBA"/>
</dbReference>
<dbReference type="GO" id="GO:0000146">
    <property type="term" value="F:microfilament motor activity"/>
    <property type="evidence" value="ECO:0007669"/>
    <property type="project" value="TreeGrafter"/>
</dbReference>
<dbReference type="InterPro" id="IPR000048">
    <property type="entry name" value="IQ_motif_EF-hand-BS"/>
</dbReference>
<dbReference type="PROSITE" id="PS50096">
    <property type="entry name" value="IQ"/>
    <property type="match status" value="1"/>
</dbReference>
<evidence type="ECO:0000256" key="2">
    <source>
        <dbReference type="ARBA" id="ARBA00022741"/>
    </source>
</evidence>
<evidence type="ECO:0000256" key="8">
    <source>
        <dbReference type="PROSITE-ProRule" id="PRU00782"/>
    </source>
</evidence>
<evidence type="ECO:0000259" key="10">
    <source>
        <dbReference type="PROSITE" id="PS51757"/>
    </source>
</evidence>
<dbReference type="InterPro" id="IPR010926">
    <property type="entry name" value="Myosin_TH1"/>
</dbReference>
<dbReference type="GO" id="GO:0005546">
    <property type="term" value="F:phosphatidylinositol-4,5-bisphosphate binding"/>
    <property type="evidence" value="ECO:0007669"/>
    <property type="project" value="UniProtKB-ARBA"/>
</dbReference>
<keyword evidence="3 8" id="KW-0067">ATP-binding</keyword>
<dbReference type="GO" id="GO:0005737">
    <property type="term" value="C:cytoplasm"/>
    <property type="evidence" value="ECO:0007669"/>
    <property type="project" value="UniProtKB-ARBA"/>
</dbReference>
<dbReference type="FunFam" id="1.20.58.530:FF:000004">
    <property type="entry name" value="Unconventional myosin ID"/>
    <property type="match status" value="1"/>
</dbReference>
<dbReference type="Pfam" id="PF06017">
    <property type="entry name" value="Myosin_TH1"/>
    <property type="match status" value="1"/>
</dbReference>
<dbReference type="Pfam" id="PF00063">
    <property type="entry name" value="Myosin_head"/>
    <property type="match status" value="1"/>
</dbReference>
<dbReference type="GO" id="GO:0006897">
    <property type="term" value="P:endocytosis"/>
    <property type="evidence" value="ECO:0007669"/>
    <property type="project" value="TreeGrafter"/>
</dbReference>
<dbReference type="PROSITE" id="PS51456">
    <property type="entry name" value="MYOSIN_MOTOR"/>
    <property type="match status" value="1"/>
</dbReference>
<dbReference type="PANTHER" id="PTHR13140">
    <property type="entry name" value="MYOSIN"/>
    <property type="match status" value="1"/>
</dbReference>